<keyword evidence="2" id="KW-1185">Reference proteome</keyword>
<reference evidence="2" key="1">
    <citation type="submission" date="2015-09" db="EMBL/GenBank/DDBJ databases">
        <authorList>
            <consortium name="Pathogen Informatics"/>
        </authorList>
    </citation>
    <scope>NUCLEOTIDE SEQUENCE [LARGE SCALE GENOMIC DNA]</scope>
    <source>
        <strain evidence="2">Lake Konstanz</strain>
    </source>
</reference>
<protein>
    <submittedName>
        <fullName evidence="1">Uncharacterized protein</fullName>
    </submittedName>
</protein>
<evidence type="ECO:0000313" key="2">
    <source>
        <dbReference type="Proteomes" id="UP000051952"/>
    </source>
</evidence>
<gene>
    <name evidence="1" type="ORF">BSAL_78760</name>
</gene>
<name>A0A0S4IXE3_BODSA</name>
<sequence length="260" mass="28696">MTVGVCILSAVRVAHSQVEDNTSLQAINSALSVFVMISSVNGVVRALHKLMVRVWEGKRTHADMLIASSLQRKTTPTARAITRRPEHLTSRLTANLSKRTAKDVATLLPVSDDEETSTLYVPPQSSLPSSEFREERVRRWLAAAAASSSHNTTRRQVDDAAATAVALPTPPRTFPPGGNNSAVHRHQHVFSTDTLGGRKSLRPSQFGAVPPMTPHETVRNLSRLVDLAVRINTTNRLEDWERRGRATSLMLLTSEERRML</sequence>
<dbReference type="AlphaFoldDB" id="A0A0S4IXE3"/>
<organism evidence="1 2">
    <name type="scientific">Bodo saltans</name>
    <name type="common">Flagellated protozoan</name>
    <dbReference type="NCBI Taxonomy" id="75058"/>
    <lineage>
        <taxon>Eukaryota</taxon>
        <taxon>Discoba</taxon>
        <taxon>Euglenozoa</taxon>
        <taxon>Kinetoplastea</taxon>
        <taxon>Metakinetoplastina</taxon>
        <taxon>Eubodonida</taxon>
        <taxon>Bodonidae</taxon>
        <taxon>Bodo</taxon>
    </lineage>
</organism>
<proteinExistence type="predicted"/>
<dbReference type="VEuPathDB" id="TriTrypDB:BSAL_78760"/>
<accession>A0A0S4IXE3</accession>
<evidence type="ECO:0000313" key="1">
    <source>
        <dbReference type="EMBL" id="CUG39322.1"/>
    </source>
</evidence>
<dbReference type="Proteomes" id="UP000051952">
    <property type="component" value="Unassembled WGS sequence"/>
</dbReference>
<dbReference type="EMBL" id="CYKH01000787">
    <property type="protein sequence ID" value="CUG39322.1"/>
    <property type="molecule type" value="Genomic_DNA"/>
</dbReference>